<organism evidence="5">
    <name type="scientific">Anopheles sinensis</name>
    <name type="common">Mosquito</name>
    <dbReference type="NCBI Taxonomy" id="74873"/>
    <lineage>
        <taxon>Eukaryota</taxon>
        <taxon>Metazoa</taxon>
        <taxon>Ecdysozoa</taxon>
        <taxon>Arthropoda</taxon>
        <taxon>Hexapoda</taxon>
        <taxon>Insecta</taxon>
        <taxon>Pterygota</taxon>
        <taxon>Neoptera</taxon>
        <taxon>Endopterygota</taxon>
        <taxon>Diptera</taxon>
        <taxon>Nematocera</taxon>
        <taxon>Culicoidea</taxon>
        <taxon>Culicidae</taxon>
        <taxon>Anophelinae</taxon>
        <taxon>Anopheles</taxon>
    </lineage>
</organism>
<dbReference type="Gene3D" id="1.20.900.10">
    <property type="entry name" value="Dbl homology (DH) domain"/>
    <property type="match status" value="1"/>
</dbReference>
<feature type="domain" description="DH" evidence="4">
    <location>
        <begin position="1713"/>
        <end position="1904"/>
    </location>
</feature>
<keyword evidence="7" id="KW-1185">Reference proteome</keyword>
<feature type="region of interest" description="Disordered" evidence="3">
    <location>
        <begin position="521"/>
        <end position="546"/>
    </location>
</feature>
<feature type="compositionally biased region" description="Pro residues" evidence="3">
    <location>
        <begin position="948"/>
        <end position="958"/>
    </location>
</feature>
<feature type="region of interest" description="Disordered" evidence="3">
    <location>
        <begin position="459"/>
        <end position="509"/>
    </location>
</feature>
<dbReference type="Pfam" id="PF00621">
    <property type="entry name" value="RhoGEF"/>
    <property type="match status" value="1"/>
</dbReference>
<feature type="compositionally biased region" description="Low complexity" evidence="3">
    <location>
        <begin position="72"/>
        <end position="102"/>
    </location>
</feature>
<dbReference type="FunFam" id="1.20.900.10:FF:000038">
    <property type="entry name" value="Myosin-M heavy chain"/>
    <property type="match status" value="1"/>
</dbReference>
<feature type="compositionally biased region" description="Low complexity" evidence="3">
    <location>
        <begin position="1127"/>
        <end position="1140"/>
    </location>
</feature>
<feature type="compositionally biased region" description="Basic and acidic residues" evidence="3">
    <location>
        <begin position="1147"/>
        <end position="1174"/>
    </location>
</feature>
<dbReference type="GO" id="GO:0035025">
    <property type="term" value="P:positive regulation of Rho protein signal transduction"/>
    <property type="evidence" value="ECO:0007669"/>
    <property type="project" value="TreeGrafter"/>
</dbReference>
<feature type="compositionally biased region" description="Low complexity" evidence="3">
    <location>
        <begin position="913"/>
        <end position="925"/>
    </location>
</feature>
<proteinExistence type="predicted"/>
<evidence type="ECO:0000256" key="3">
    <source>
        <dbReference type="SAM" id="MobiDB-lite"/>
    </source>
</evidence>
<feature type="compositionally biased region" description="Low complexity" evidence="3">
    <location>
        <begin position="271"/>
        <end position="298"/>
    </location>
</feature>
<dbReference type="GO" id="GO:0005085">
    <property type="term" value="F:guanyl-nucleotide exchange factor activity"/>
    <property type="evidence" value="ECO:0007669"/>
    <property type="project" value="InterPro"/>
</dbReference>
<evidence type="ECO:0000259" key="4">
    <source>
        <dbReference type="PROSITE" id="PS50010"/>
    </source>
</evidence>
<dbReference type="EMBL" id="ATLV01024467">
    <property type="status" value="NOT_ANNOTATED_CDS"/>
    <property type="molecule type" value="Genomic_DNA"/>
</dbReference>
<keyword evidence="2" id="KW-0963">Cytoplasm</keyword>
<feature type="compositionally biased region" description="Low complexity" evidence="3">
    <location>
        <begin position="522"/>
        <end position="535"/>
    </location>
</feature>
<dbReference type="Proteomes" id="UP000030765">
    <property type="component" value="Unassembled WGS sequence"/>
</dbReference>
<dbReference type="InterPro" id="IPR000219">
    <property type="entry name" value="DH_dom"/>
</dbReference>
<feature type="region of interest" description="Disordered" evidence="3">
    <location>
        <begin position="1"/>
        <end position="102"/>
    </location>
</feature>
<comment type="subcellular location">
    <subcellularLocation>
        <location evidence="1">Cytoplasm</location>
    </subcellularLocation>
</comment>
<feature type="compositionally biased region" description="Low complexity" evidence="3">
    <location>
        <begin position="497"/>
        <end position="509"/>
    </location>
</feature>
<evidence type="ECO:0000256" key="2">
    <source>
        <dbReference type="ARBA" id="ARBA00022490"/>
    </source>
</evidence>
<feature type="region of interest" description="Disordered" evidence="3">
    <location>
        <begin position="660"/>
        <end position="733"/>
    </location>
</feature>
<dbReference type="PANTHER" id="PTHR46006:SF5">
    <property type="entry name" value="DH DOMAIN-CONTAINING PROTEIN"/>
    <property type="match status" value="1"/>
</dbReference>
<feature type="compositionally biased region" description="Polar residues" evidence="3">
    <location>
        <begin position="1114"/>
        <end position="1126"/>
    </location>
</feature>
<protein>
    <submittedName>
        <fullName evidence="5">AGAP006514-PA-like protein</fullName>
    </submittedName>
</protein>
<feature type="region of interest" description="Disordered" evidence="3">
    <location>
        <begin position="1112"/>
        <end position="1198"/>
    </location>
</feature>
<dbReference type="GO" id="GO:0031097">
    <property type="term" value="C:medial cortex"/>
    <property type="evidence" value="ECO:0007669"/>
    <property type="project" value="UniProtKB-ARBA"/>
</dbReference>
<dbReference type="STRING" id="74873.A0A084WMJ2"/>
<gene>
    <name evidence="5" type="ORF">ZHAS_00019916</name>
</gene>
<dbReference type="VEuPathDB" id="VectorBase:ASIC019916"/>
<dbReference type="EnsemblMetazoa" id="ASIC019916-RA">
    <property type="protein sequence ID" value="ASIC019916-PA"/>
    <property type="gene ID" value="ASIC019916"/>
</dbReference>
<feature type="compositionally biased region" description="Polar residues" evidence="3">
    <location>
        <begin position="1650"/>
        <end position="1664"/>
    </location>
</feature>
<evidence type="ECO:0000313" key="6">
    <source>
        <dbReference type="EnsemblMetazoa" id="ASIC019916-PA"/>
    </source>
</evidence>
<feature type="region of interest" description="Disordered" evidence="3">
    <location>
        <begin position="1248"/>
        <end position="1308"/>
    </location>
</feature>
<evidence type="ECO:0000256" key="1">
    <source>
        <dbReference type="ARBA" id="ARBA00004496"/>
    </source>
</evidence>
<feature type="region of interest" description="Disordered" evidence="3">
    <location>
        <begin position="246"/>
        <end position="316"/>
    </location>
</feature>
<dbReference type="CDD" id="cd00160">
    <property type="entry name" value="RhoGEF"/>
    <property type="match status" value="1"/>
</dbReference>
<feature type="compositionally biased region" description="Basic and acidic residues" evidence="3">
    <location>
        <begin position="479"/>
        <end position="496"/>
    </location>
</feature>
<dbReference type="EMBL" id="KE525352">
    <property type="protein sequence ID" value="KFB51436.1"/>
    <property type="molecule type" value="Genomic_DNA"/>
</dbReference>
<feature type="compositionally biased region" description="Basic and acidic residues" evidence="3">
    <location>
        <begin position="1282"/>
        <end position="1298"/>
    </location>
</feature>
<reference evidence="5 7" key="1">
    <citation type="journal article" date="2014" name="BMC Genomics">
        <title>Genome sequence of Anopheles sinensis provides insight into genetics basis of mosquito competence for malaria parasites.</title>
        <authorList>
            <person name="Zhou D."/>
            <person name="Zhang D."/>
            <person name="Ding G."/>
            <person name="Shi L."/>
            <person name="Hou Q."/>
            <person name="Ye Y."/>
            <person name="Xu Y."/>
            <person name="Zhou H."/>
            <person name="Xiong C."/>
            <person name="Li S."/>
            <person name="Yu J."/>
            <person name="Hong S."/>
            <person name="Yu X."/>
            <person name="Zou P."/>
            <person name="Chen C."/>
            <person name="Chang X."/>
            <person name="Wang W."/>
            <person name="Lv Y."/>
            <person name="Sun Y."/>
            <person name="Ma L."/>
            <person name="Shen B."/>
            <person name="Zhu C."/>
        </authorList>
    </citation>
    <scope>NUCLEOTIDE SEQUENCE [LARGE SCALE GENOMIC DNA]</scope>
</reference>
<sequence length="2108" mass="229388">MFPFENSSTAPKSSEKNKKTWGQRLKLSKPSSAAEDKQQHHGQSSNGASSALVPFGSRGYDTSLDFNGNGQSSSSTHGPPISSSSSSNATSPSSGAGSPGTFSNVHQLATMKYAETWVYGTVRGMPPPLPLSHPHHPHHLPAMYCAPPPPEVAVLICCCPEYLSGTKREIKKATVCKKCKGSRLPLAPFGGTVRLTSGATYLAPPPVRSSAGTVKLAATYGKKARPTILGNGNPDPYDFMRRSRLTQPSEAGGGSKSVKSSLKEKLRGRAKSTSPSRGRSGSTSTSKRSSAARSPSPALIKNGSRTNRGKVEPYQDCWVGEPDREELLDELSPPTNGSIITNGSQNRKSILRCDVNPYDLISLSGIGTSGAGSGGAMLNEFSPADTDGEFDLHSQKYENILDSLYANRYNPSATSSIAAINGQRIKLFDDSGTGGSGAPVYDDVDEFVYDPVEVLDMVEPPTANGAEDPAASTNGTPERPPRVKKQEATKEADDSRSLPSSPISASDPAVAQSAIKSILKRPSSIASGPPSSAVAPERDTSAPGYDTIRLNHTLVQRLAKLTTNGGPDGGDGPFGKAGTISARNLTTRTNISPDKRYSGSQFYLPTPLPVAELAGSEASPDTSQTLGGRKKVHFLVENEIIHDDDRLFARMLFTEVNPPNGTAATVPEPPVPMSSFTGGQPNGVNERQQPAQDKSESPTSDGAKQDRDQPGNATLALPAKTPNAARPTNGTNEARRRCRCTTTCVIAAGTFGNIRGYARVHFRSWFPFFRMFDRSNHCDSTPVKQLPYKIPCNYKTTYGNFSTTPFPRGTLLHIWAKLSKVLLHRDFDSYFLLFFPERTRPSAVATVFQRRTGPVRRSFSDRSSPTKANGHAVGLNGEDVGAGKGDHFNDTMALRGRNTRVDSRTAFEDETASSTSSSSSSDSSFGSVASLLIVGNAGLANGGKARPKLPPPPPPPLSPGKATAAPSVESPSNGVDQYQDERQRNRFGSSSATDKSTDRIKDGNVYEDFCFSLMAGVRRSSSDRSSSTSTSSRTVVQVASSPLSAGSPGGLSTTGAVHRLEIRHDPEPEEEQYQKKTSIMITGDDCYSTVNVDGASDTPIYQSSVVVNDGGSAAATTPTNEIRQTASNTITISVSSPTSTLQNRGNKQSDRVGHSESTEPETRDEDDRITKNNERNSGFLGGGTVVSMSADDSSTISHSTGTSIIPIGGSNNSIVMNGAADSTKSTTVNSGRTLINLDFDRQRDSISDVKQLTSPDVVVEKRPPEQDAVASGSNDEVPSDCNDSKETPDERKPDDDKGQQLIKQNVVDQSPTPVVLRRTLKLSTEPVASLQAKVCRNSFIAKLLEDPTLSQLAEGLEYELVAKLIENSLLRLKESRNGLDMSGTKDEDDVSKMIEQSLLKIQEERTKLGCTAALVSAKVQEREASQNASKRSSVSSGNSYGSAAAYELMEFGDQLGDLSDCYQSCSSDLTVDDDTNSSRSKFYQMLVDATLSEIEINTTNDDDHHYESIRLNGDPIYEEINDIPPPLPLTAPPVDDVDLEKQRNARSIFEGASKYDILSYLVDAKERGIAQEESYAGFQFGGAADIILEEEESEPITDLRHHQRQISDISSRLSHISNVSDSSEDTSLLSSVGGVQRPKASAEIERNDSGVGSETSKTSRSRWQNPASVSLLNKIAPIHLCEDCDGPVETQVTESGVMYAPLVCRKCGKKRAERKEIITEIVETEEKYGRDLQIILEEFYQPMLVAGLLNQDQLSAIFLNVEELLENNQFLAERMRDALDIATEQGDDDLLTVNIGKIFLEAAPMLHAFESYCVRQGAASLLLANLEKEKELLRIFLRVSQMENAVLRRMNLNSFLMVPVQRVTKYPLLLARLYKVTPAHLEGKELLKQSQEKIELHLNHMNREAKDVPTKLWRRISSSSPGRRLSCELDMINIKLRKMAVDVLEWNHEEVRFAIEGRLLFTQPNDGNWKKSRTIKLTSINALLVTNGKPTASYKADRALSEALSFPRHTGIREASLLLVREKGGRYTLLREPLFLDRCIVCSEHDWEDYFEVQEILSKESFIFKAEDGTKTKQWYAQLQYHSQGMGTWRKRRNALANIMINGMMTRT</sequence>
<accession>A0A084WMJ2</accession>
<feature type="compositionally biased region" description="Polar residues" evidence="3">
    <location>
        <begin position="1"/>
        <end position="12"/>
    </location>
</feature>
<dbReference type="PANTHER" id="PTHR46006">
    <property type="entry name" value="RHO GUANINE NUCLEOTIDE EXCHANGE FACTOR AT 64C, ISOFORM A"/>
    <property type="match status" value="1"/>
</dbReference>
<reference evidence="6" key="2">
    <citation type="submission" date="2020-05" db="UniProtKB">
        <authorList>
            <consortium name="EnsemblMetazoa"/>
        </authorList>
    </citation>
    <scope>IDENTIFICATION</scope>
</reference>
<dbReference type="OrthoDB" id="2015333at2759"/>
<name>A0A084WMJ2_ANOSI</name>
<feature type="region of interest" description="Disordered" evidence="3">
    <location>
        <begin position="1020"/>
        <end position="1054"/>
    </location>
</feature>
<feature type="region of interest" description="Disordered" evidence="3">
    <location>
        <begin position="855"/>
        <end position="925"/>
    </location>
</feature>
<evidence type="ECO:0000313" key="7">
    <source>
        <dbReference type="Proteomes" id="UP000030765"/>
    </source>
</evidence>
<dbReference type="InterPro" id="IPR035899">
    <property type="entry name" value="DBL_dom_sf"/>
</dbReference>
<feature type="region of interest" description="Disordered" evidence="3">
    <location>
        <begin position="1617"/>
        <end position="1664"/>
    </location>
</feature>
<feature type="compositionally biased region" description="Polar residues" evidence="3">
    <location>
        <begin position="674"/>
        <end position="702"/>
    </location>
</feature>
<dbReference type="PROSITE" id="PS50010">
    <property type="entry name" value="DH_2"/>
    <property type="match status" value="1"/>
</dbReference>
<dbReference type="InterPro" id="IPR051480">
    <property type="entry name" value="Endocytic_GEF_Adapter"/>
</dbReference>
<dbReference type="SUPFAM" id="SSF48065">
    <property type="entry name" value="DBL homology domain (DH-domain)"/>
    <property type="match status" value="1"/>
</dbReference>
<evidence type="ECO:0000313" key="5">
    <source>
        <dbReference type="EMBL" id="KFB51436.1"/>
    </source>
</evidence>
<dbReference type="VEuPathDB" id="VectorBase:ASIS016477"/>
<dbReference type="SMART" id="SM00325">
    <property type="entry name" value="RhoGEF"/>
    <property type="match status" value="1"/>
</dbReference>
<feature type="region of interest" description="Disordered" evidence="3">
    <location>
        <begin position="942"/>
        <end position="999"/>
    </location>
</feature>